<accession>A0A6N8CSX4</accession>
<dbReference type="NCBIfam" id="TIGR01121">
    <property type="entry name" value="D_amino_aminoT"/>
    <property type="match status" value="1"/>
</dbReference>
<dbReference type="GO" id="GO:0005829">
    <property type="term" value="C:cytosol"/>
    <property type="evidence" value="ECO:0007669"/>
    <property type="project" value="TreeGrafter"/>
</dbReference>
<comment type="cofactor">
    <cofactor evidence="1 11">
        <name>pyridoxal 5'-phosphate</name>
        <dbReference type="ChEBI" id="CHEBI:597326"/>
    </cofactor>
</comment>
<dbReference type="PANTHER" id="PTHR42743:SF10">
    <property type="entry name" value="D-ALANINE AMINOTRANSFERASE"/>
    <property type="match status" value="1"/>
</dbReference>
<evidence type="ECO:0000313" key="14">
    <source>
        <dbReference type="Proteomes" id="UP000440978"/>
    </source>
</evidence>
<dbReference type="GO" id="GO:0030170">
    <property type="term" value="F:pyridoxal phosphate binding"/>
    <property type="evidence" value="ECO:0007669"/>
    <property type="project" value="InterPro"/>
</dbReference>
<evidence type="ECO:0000256" key="6">
    <source>
        <dbReference type="ARBA" id="ARBA00022576"/>
    </source>
</evidence>
<gene>
    <name evidence="13" type="primary">dat</name>
    <name evidence="13" type="ORF">GMB86_14865</name>
</gene>
<dbReference type="GO" id="GO:0008652">
    <property type="term" value="P:amino acid biosynthetic process"/>
    <property type="evidence" value="ECO:0007669"/>
    <property type="project" value="UniProtKB-ARBA"/>
</dbReference>
<dbReference type="GO" id="GO:0046394">
    <property type="term" value="P:carboxylic acid biosynthetic process"/>
    <property type="evidence" value="ECO:0007669"/>
    <property type="project" value="UniProtKB-ARBA"/>
</dbReference>
<dbReference type="Pfam" id="PF01063">
    <property type="entry name" value="Aminotran_4"/>
    <property type="match status" value="1"/>
</dbReference>
<comment type="caution">
    <text evidence="13">The sequence shown here is derived from an EMBL/GenBank/DDBJ whole genome shotgun (WGS) entry which is preliminary data.</text>
</comment>
<proteinExistence type="inferred from homology"/>
<comment type="catalytic activity">
    <reaction evidence="9 12">
        <text>D-alanine + 2-oxoglutarate = D-glutamate + pyruvate</text>
        <dbReference type="Rhea" id="RHEA:15869"/>
        <dbReference type="ChEBI" id="CHEBI:15361"/>
        <dbReference type="ChEBI" id="CHEBI:16810"/>
        <dbReference type="ChEBI" id="CHEBI:29986"/>
        <dbReference type="ChEBI" id="CHEBI:57416"/>
        <dbReference type="EC" id="2.6.1.21"/>
    </reaction>
</comment>
<comment type="similarity">
    <text evidence="2 10">Belongs to the class-IV pyridoxal-phosphate-dependent aminotransferase family.</text>
</comment>
<organism evidence="13 14">
    <name type="scientific">Terrilactibacillus tamarindi</name>
    <dbReference type="NCBI Taxonomy" id="2599694"/>
    <lineage>
        <taxon>Bacteria</taxon>
        <taxon>Bacillati</taxon>
        <taxon>Bacillota</taxon>
        <taxon>Bacilli</taxon>
        <taxon>Bacillales</taxon>
        <taxon>Bacillaceae</taxon>
        <taxon>Terrilactibacillus</taxon>
    </lineage>
</organism>
<dbReference type="AlphaFoldDB" id="A0A6N8CSX4"/>
<evidence type="ECO:0000256" key="9">
    <source>
        <dbReference type="ARBA" id="ARBA00047911"/>
    </source>
</evidence>
<dbReference type="NCBIfam" id="NF005209">
    <property type="entry name" value="PRK06680.1"/>
    <property type="match status" value="1"/>
</dbReference>
<keyword evidence="6 13" id="KW-0032">Aminotransferase</keyword>
<name>A0A6N8CSX4_9BACI</name>
<evidence type="ECO:0000256" key="10">
    <source>
        <dbReference type="RuleBase" id="RU004106"/>
    </source>
</evidence>
<dbReference type="GO" id="GO:0047810">
    <property type="term" value="F:D-alanine-2-oxoglutarate aminotransferase activity"/>
    <property type="evidence" value="ECO:0007669"/>
    <property type="project" value="UniProtKB-EC"/>
</dbReference>
<evidence type="ECO:0000256" key="5">
    <source>
        <dbReference type="ARBA" id="ARBA00021779"/>
    </source>
</evidence>
<dbReference type="PANTHER" id="PTHR42743">
    <property type="entry name" value="AMINO-ACID AMINOTRANSFERASE"/>
    <property type="match status" value="1"/>
</dbReference>
<dbReference type="Proteomes" id="UP000440978">
    <property type="component" value="Unassembled WGS sequence"/>
</dbReference>
<dbReference type="RefSeq" id="WP_155221261.1">
    <property type="nucleotide sequence ID" value="NZ_WNHB01000035.1"/>
</dbReference>
<dbReference type="Gene3D" id="3.30.470.10">
    <property type="match status" value="1"/>
</dbReference>
<evidence type="ECO:0000256" key="2">
    <source>
        <dbReference type="ARBA" id="ARBA00009320"/>
    </source>
</evidence>
<keyword evidence="8 11" id="KW-0663">Pyridoxal phosphate</keyword>
<dbReference type="InterPro" id="IPR005784">
    <property type="entry name" value="D_amino_transT"/>
</dbReference>
<dbReference type="FunFam" id="3.20.10.10:FF:000002">
    <property type="entry name" value="D-alanine aminotransferase"/>
    <property type="match status" value="1"/>
</dbReference>
<keyword evidence="7 13" id="KW-0808">Transferase</keyword>
<evidence type="ECO:0000256" key="1">
    <source>
        <dbReference type="ARBA" id="ARBA00001933"/>
    </source>
</evidence>
<evidence type="ECO:0000256" key="7">
    <source>
        <dbReference type="ARBA" id="ARBA00022679"/>
    </source>
</evidence>
<dbReference type="Gene3D" id="3.20.10.10">
    <property type="entry name" value="D-amino Acid Aminotransferase, subunit A, domain 2"/>
    <property type="match status" value="1"/>
</dbReference>
<comment type="function">
    <text evidence="12">Acts on the D-isomers of alanine, leucine, aspartate, glutamate, aminobutyrate, norvaline and asparagine. The enzyme transfers an amino group from a substrate D-amino acid to the pyridoxal phosphate cofactor to form pyridoxamine and an alpha-keto acid in the first half-reaction.</text>
</comment>
<dbReference type="CDD" id="cd01558">
    <property type="entry name" value="D-AAT_like"/>
    <property type="match status" value="1"/>
</dbReference>
<dbReference type="InterPro" id="IPR018300">
    <property type="entry name" value="Aminotrans_IV_CS"/>
</dbReference>
<dbReference type="GO" id="GO:0046416">
    <property type="term" value="P:D-amino acid metabolic process"/>
    <property type="evidence" value="ECO:0007669"/>
    <property type="project" value="InterPro"/>
</dbReference>
<sequence length="284" mass="32456">MCVILYNDQFVARKEGKVDIEDRGYQFGDGIYEVFRVYYGKVFLMEWHLNRLQRSINELFLTLPYPIEQIEKNIYALIEKNNIVDGTVYLQITRGASGRNHLFPTNTNPVLIAYTTHLKREEAVVKEGIKVSLLEDIRWLRCDIKTLNLLGNVLNKEKAHQEGSKEAIQHRGDIVTEGCTSNVFIVKGGVLITHQADHFILNGITRMYVLELAAKLGIKIEERNYTINECLLADEVFITSTGAEVTPVIQINDHLINEGKPGPITEQLFSEFENEIKRMGMISK</sequence>
<dbReference type="InterPro" id="IPR043132">
    <property type="entry name" value="BCAT-like_C"/>
</dbReference>
<evidence type="ECO:0000256" key="4">
    <source>
        <dbReference type="ARBA" id="ARBA00012874"/>
    </source>
</evidence>
<dbReference type="PROSITE" id="PS00770">
    <property type="entry name" value="AA_TRANSFER_CLASS_4"/>
    <property type="match status" value="1"/>
</dbReference>
<comment type="subunit">
    <text evidence="3">Homodimer.</text>
</comment>
<dbReference type="InterPro" id="IPR036038">
    <property type="entry name" value="Aminotransferase-like"/>
</dbReference>
<dbReference type="EMBL" id="WNHB01000035">
    <property type="protein sequence ID" value="MTT33279.1"/>
    <property type="molecule type" value="Genomic_DNA"/>
</dbReference>
<dbReference type="InterPro" id="IPR043131">
    <property type="entry name" value="BCAT-like_N"/>
</dbReference>
<evidence type="ECO:0000256" key="3">
    <source>
        <dbReference type="ARBA" id="ARBA00011738"/>
    </source>
</evidence>
<dbReference type="SUPFAM" id="SSF56752">
    <property type="entry name" value="D-aminoacid aminotransferase-like PLP-dependent enzymes"/>
    <property type="match status" value="1"/>
</dbReference>
<protein>
    <recommendedName>
        <fullName evidence="5 12">D-alanine aminotransferase</fullName>
        <ecNumber evidence="4 12">2.6.1.21</ecNumber>
    </recommendedName>
</protein>
<evidence type="ECO:0000256" key="12">
    <source>
        <dbReference type="RuleBase" id="RU004520"/>
    </source>
</evidence>
<dbReference type="InterPro" id="IPR001544">
    <property type="entry name" value="Aminotrans_IV"/>
</dbReference>
<dbReference type="EC" id="2.6.1.21" evidence="4 12"/>
<dbReference type="InterPro" id="IPR050571">
    <property type="entry name" value="Class-IV_PLP-Dep_Aminotrnsfr"/>
</dbReference>
<keyword evidence="14" id="KW-1185">Reference proteome</keyword>
<reference evidence="13 14" key="1">
    <citation type="submission" date="2019-11" db="EMBL/GenBank/DDBJ databases">
        <title>Terrilactibacillus tamarindus sp. nov. BCM23-1 isolated from bark of Tamarindus indica.</title>
        <authorList>
            <person name="Kingkaew E."/>
            <person name="Tanasupawat S."/>
        </authorList>
    </citation>
    <scope>NUCLEOTIDE SEQUENCE [LARGE SCALE GENOMIC DNA]</scope>
    <source>
        <strain evidence="13 14">BCM23-1</strain>
    </source>
</reference>
<dbReference type="OrthoDB" id="9805628at2"/>
<evidence type="ECO:0000313" key="13">
    <source>
        <dbReference type="EMBL" id="MTT33279.1"/>
    </source>
</evidence>
<evidence type="ECO:0000256" key="8">
    <source>
        <dbReference type="ARBA" id="ARBA00022898"/>
    </source>
</evidence>
<evidence type="ECO:0000256" key="11">
    <source>
        <dbReference type="RuleBase" id="RU004516"/>
    </source>
</evidence>